<organism evidence="2 3">
    <name type="scientific">Geochorda subterranea</name>
    <dbReference type="NCBI Taxonomy" id="3109564"/>
    <lineage>
        <taxon>Bacteria</taxon>
        <taxon>Bacillati</taxon>
        <taxon>Bacillota</taxon>
        <taxon>Limnochordia</taxon>
        <taxon>Limnochordales</taxon>
        <taxon>Geochordaceae</taxon>
        <taxon>Geochorda</taxon>
    </lineage>
</organism>
<name>A0ABZ1BPN2_9FIRM</name>
<feature type="signal peptide" evidence="1">
    <location>
        <begin position="1"/>
        <end position="26"/>
    </location>
</feature>
<evidence type="ECO:0000256" key="1">
    <source>
        <dbReference type="SAM" id="SignalP"/>
    </source>
</evidence>
<reference evidence="3" key="1">
    <citation type="submission" date="2023-12" db="EMBL/GenBank/DDBJ databases">
        <title>Novel isolates from deep terrestrial aquifers shed light on the physiology and ecology of the class Limnochordia.</title>
        <authorList>
            <person name="Karnachuk O.V."/>
            <person name="Lukina A.P."/>
            <person name="Avakyan M.R."/>
            <person name="Kadnikov V."/>
            <person name="Begmatov S."/>
            <person name="Beletsky A.V."/>
            <person name="Mardanov A.V."/>
            <person name="Ravin N.V."/>
        </authorList>
    </citation>
    <scope>NUCLEOTIDE SEQUENCE [LARGE SCALE GENOMIC DNA]</scope>
    <source>
        <strain evidence="3">LN</strain>
    </source>
</reference>
<keyword evidence="1" id="KW-0732">Signal</keyword>
<gene>
    <name evidence="2" type="ORF">VLY81_00960</name>
</gene>
<dbReference type="RefSeq" id="WP_324669146.1">
    <property type="nucleotide sequence ID" value="NZ_CP141614.1"/>
</dbReference>
<dbReference type="EMBL" id="CP141614">
    <property type="protein sequence ID" value="WRP14770.1"/>
    <property type="molecule type" value="Genomic_DNA"/>
</dbReference>
<proteinExistence type="predicted"/>
<evidence type="ECO:0000313" key="3">
    <source>
        <dbReference type="Proteomes" id="UP001333102"/>
    </source>
</evidence>
<accession>A0ABZ1BPN2</accession>
<keyword evidence="3" id="KW-1185">Reference proteome</keyword>
<protein>
    <submittedName>
        <fullName evidence="2">Uncharacterized protein</fullName>
    </submittedName>
</protein>
<dbReference type="Proteomes" id="UP001333102">
    <property type="component" value="Chromosome"/>
</dbReference>
<sequence length="152" mass="15826">MLRRWVGVALASALALAVMPAPQAAAQSGAWSWHLSAGAVSADRIGFTGALWAGSPAFEELFIRAGLTAIGERTIPDGGIVYLLTPVAPDLGARFPNLDPYVAAMLAHESGRGVGLYAAAGGTYRLAPRTWGWSELRFGRGLGIVVGLGFSF</sequence>
<feature type="chain" id="PRO_5045702510" evidence="1">
    <location>
        <begin position="27"/>
        <end position="152"/>
    </location>
</feature>
<evidence type="ECO:0000313" key="2">
    <source>
        <dbReference type="EMBL" id="WRP14770.1"/>
    </source>
</evidence>